<evidence type="ECO:0000256" key="2">
    <source>
        <dbReference type="ARBA" id="ARBA00023015"/>
    </source>
</evidence>
<dbReference type="InterPro" id="IPR051127">
    <property type="entry name" value="Fungal_SecMet_Regulators"/>
</dbReference>
<dbReference type="Pfam" id="PF00172">
    <property type="entry name" value="Zn_clus"/>
    <property type="match status" value="1"/>
</dbReference>
<keyword evidence="4" id="KW-0539">Nucleus</keyword>
<evidence type="ECO:0000256" key="3">
    <source>
        <dbReference type="ARBA" id="ARBA00023163"/>
    </source>
</evidence>
<comment type="caution">
    <text evidence="7">The sequence shown here is derived from an EMBL/GenBank/DDBJ whole genome shotgun (WGS) entry which is preliminary data.</text>
</comment>
<dbReference type="SMART" id="SM00066">
    <property type="entry name" value="GAL4"/>
    <property type="match status" value="1"/>
</dbReference>
<accession>A0A5J5F584</accession>
<feature type="domain" description="Zn(2)-C6 fungal-type" evidence="6">
    <location>
        <begin position="69"/>
        <end position="101"/>
    </location>
</feature>
<dbReference type="GO" id="GO:0008270">
    <property type="term" value="F:zinc ion binding"/>
    <property type="evidence" value="ECO:0007669"/>
    <property type="project" value="InterPro"/>
</dbReference>
<dbReference type="Proteomes" id="UP000326924">
    <property type="component" value="Unassembled WGS sequence"/>
</dbReference>
<dbReference type="InterPro" id="IPR036864">
    <property type="entry name" value="Zn2-C6_fun-type_DNA-bd_sf"/>
</dbReference>
<gene>
    <name evidence="7" type="ORF">FN846DRAFT_773962</name>
</gene>
<dbReference type="CDD" id="cd00067">
    <property type="entry name" value="GAL4"/>
    <property type="match status" value="1"/>
</dbReference>
<keyword evidence="2" id="KW-0805">Transcription regulation</keyword>
<dbReference type="PANTHER" id="PTHR47424">
    <property type="entry name" value="REGULATORY PROTEIN GAL4"/>
    <property type="match status" value="1"/>
</dbReference>
<feature type="compositionally biased region" description="Gly residues" evidence="5">
    <location>
        <begin position="45"/>
        <end position="59"/>
    </location>
</feature>
<reference evidence="7 8" key="1">
    <citation type="submission" date="2019-09" db="EMBL/GenBank/DDBJ databases">
        <title>Draft genome of the ectomycorrhizal ascomycete Sphaerosporella brunnea.</title>
        <authorList>
            <consortium name="DOE Joint Genome Institute"/>
            <person name="Benucci G.M."/>
            <person name="Marozzi G."/>
            <person name="Antonielli L."/>
            <person name="Sanchez S."/>
            <person name="Marco P."/>
            <person name="Wang X."/>
            <person name="Falini L.B."/>
            <person name="Barry K."/>
            <person name="Haridas S."/>
            <person name="Lipzen A."/>
            <person name="Labutti K."/>
            <person name="Grigoriev I.V."/>
            <person name="Murat C."/>
            <person name="Martin F."/>
            <person name="Albertini E."/>
            <person name="Donnini D."/>
            <person name="Bonito G."/>
        </authorList>
    </citation>
    <scope>NUCLEOTIDE SEQUENCE [LARGE SCALE GENOMIC DNA]</scope>
    <source>
        <strain evidence="7 8">Sb_GMNB300</strain>
    </source>
</reference>
<evidence type="ECO:0000256" key="1">
    <source>
        <dbReference type="ARBA" id="ARBA00022723"/>
    </source>
</evidence>
<keyword evidence="3" id="KW-0804">Transcription</keyword>
<dbReference type="EMBL" id="VXIS01000034">
    <property type="protein sequence ID" value="KAA8911525.1"/>
    <property type="molecule type" value="Genomic_DNA"/>
</dbReference>
<dbReference type="PANTHER" id="PTHR47424:SF4">
    <property type="entry name" value="ZN(II)2CYS6 TRANSCRIPTION FACTOR (EUROFUNG)"/>
    <property type="match status" value="1"/>
</dbReference>
<evidence type="ECO:0000313" key="8">
    <source>
        <dbReference type="Proteomes" id="UP000326924"/>
    </source>
</evidence>
<dbReference type="GO" id="GO:0000435">
    <property type="term" value="P:positive regulation of transcription from RNA polymerase II promoter by galactose"/>
    <property type="evidence" value="ECO:0007669"/>
    <property type="project" value="TreeGrafter"/>
</dbReference>
<dbReference type="GO" id="GO:0006351">
    <property type="term" value="P:DNA-templated transcription"/>
    <property type="evidence" value="ECO:0007669"/>
    <property type="project" value="InterPro"/>
</dbReference>
<name>A0A5J5F584_9PEZI</name>
<evidence type="ECO:0000259" key="6">
    <source>
        <dbReference type="PROSITE" id="PS50048"/>
    </source>
</evidence>
<proteinExistence type="predicted"/>
<keyword evidence="8" id="KW-1185">Reference proteome</keyword>
<dbReference type="GO" id="GO:0005634">
    <property type="term" value="C:nucleus"/>
    <property type="evidence" value="ECO:0007669"/>
    <property type="project" value="TreeGrafter"/>
</dbReference>
<feature type="compositionally biased region" description="Basic and acidic residues" evidence="5">
    <location>
        <begin position="33"/>
        <end position="44"/>
    </location>
</feature>
<dbReference type="Gene3D" id="4.10.240.10">
    <property type="entry name" value="Zn(2)-C6 fungal-type DNA-binding domain"/>
    <property type="match status" value="1"/>
</dbReference>
<dbReference type="SMART" id="SM00906">
    <property type="entry name" value="Fungal_trans"/>
    <property type="match status" value="1"/>
</dbReference>
<dbReference type="Pfam" id="PF04082">
    <property type="entry name" value="Fungal_trans"/>
    <property type="match status" value="1"/>
</dbReference>
<dbReference type="PROSITE" id="PS50048">
    <property type="entry name" value="ZN2_CY6_FUNGAL_2"/>
    <property type="match status" value="1"/>
</dbReference>
<dbReference type="InParanoid" id="A0A5J5F584"/>
<dbReference type="AlphaFoldDB" id="A0A5J5F584"/>
<sequence length="788" mass="87615">MNDPVYEQQQQHLGEAKSPNPLDAPARGRRPRSVSERSDTHADGGRGGGTESQSGGGGPKPKRSKVATACDECRLRKSRCDGEKPCGPCTRKGKSPDRCTYQNDPMRATVSQSYIEELEARIRHLESANAAAASSMRSMDGRYPAIPCYDPLPNQMPQQQLAPGFLTVDGVRTEIGMSPIGAGISSGAMASQPGRHVHRSSIKSATREAPGFIIGHSNDLSFGEDRRFSGPVAPKDTADAMGTILADNDDKGEGDENHSFFGSSSAFSFMKHIKRTVAKKRSSSLSPQDVDFRALASNGMGGMEPPVRQTQSRDDDGFLEDLEDFVLPRRDIADHLIDCYWTWVHSLYPFFHRPTFMATYEQLWTGSEFPHPGGEPGVSEVKPPGRMFRCILNLIFAFGCQFSSSIPSSRRDSSSDVFFKRSRLLLHVDILGSGSILLVQALLLMGQYLQSTKYPNRCWNVAGLAIRVAQGLGMHLDTTSANRKSVVEREVWRRTWHGCILLDRVVSMTFGRPSMVSLRTQVSLPLPIDDENLSDDPPHCEQPPGIPSRVELFIHTLKLYEILGEILSIFYDSSGGGRGASGGDRLKYEGCYQSVLRLDKMLLDFQRRLPPYLRQDMDEHGQLVVKRDACFLRQTNVIYASRYLNIRILLFRPILINLIQDSQIYTDHKCDRLHPTTLLESSLAIDCSIFCVQAAQKAIDLISGNLDSGAVPAWWYYIFFLLAAKLCPNLEEKLDHHSLELSWKKCVGILRSLEDRYEPAKRCLATLVVLHEQIISSENGIFRGGGGL</sequence>
<dbReference type="GO" id="GO:0000981">
    <property type="term" value="F:DNA-binding transcription factor activity, RNA polymerase II-specific"/>
    <property type="evidence" value="ECO:0007669"/>
    <property type="project" value="InterPro"/>
</dbReference>
<dbReference type="SUPFAM" id="SSF57701">
    <property type="entry name" value="Zn2/Cys6 DNA-binding domain"/>
    <property type="match status" value="1"/>
</dbReference>
<protein>
    <submittedName>
        <fullName evidence="7">Fungal-specific transcription factor domain-containing protein</fullName>
    </submittedName>
</protein>
<dbReference type="InterPro" id="IPR001138">
    <property type="entry name" value="Zn2Cys6_DnaBD"/>
</dbReference>
<dbReference type="GO" id="GO:0000978">
    <property type="term" value="F:RNA polymerase II cis-regulatory region sequence-specific DNA binding"/>
    <property type="evidence" value="ECO:0007669"/>
    <property type="project" value="TreeGrafter"/>
</dbReference>
<organism evidence="7 8">
    <name type="scientific">Sphaerosporella brunnea</name>
    <dbReference type="NCBI Taxonomy" id="1250544"/>
    <lineage>
        <taxon>Eukaryota</taxon>
        <taxon>Fungi</taxon>
        <taxon>Dikarya</taxon>
        <taxon>Ascomycota</taxon>
        <taxon>Pezizomycotina</taxon>
        <taxon>Pezizomycetes</taxon>
        <taxon>Pezizales</taxon>
        <taxon>Pyronemataceae</taxon>
        <taxon>Sphaerosporella</taxon>
    </lineage>
</organism>
<evidence type="ECO:0000256" key="5">
    <source>
        <dbReference type="SAM" id="MobiDB-lite"/>
    </source>
</evidence>
<dbReference type="InterPro" id="IPR007219">
    <property type="entry name" value="XnlR_reg_dom"/>
</dbReference>
<dbReference type="CDD" id="cd12148">
    <property type="entry name" value="fungal_TF_MHR"/>
    <property type="match status" value="1"/>
</dbReference>
<feature type="region of interest" description="Disordered" evidence="5">
    <location>
        <begin position="1"/>
        <end position="68"/>
    </location>
</feature>
<keyword evidence="1" id="KW-0479">Metal-binding</keyword>
<evidence type="ECO:0000256" key="4">
    <source>
        <dbReference type="ARBA" id="ARBA00023242"/>
    </source>
</evidence>
<dbReference type="OrthoDB" id="424974at2759"/>
<evidence type="ECO:0000313" key="7">
    <source>
        <dbReference type="EMBL" id="KAA8911525.1"/>
    </source>
</evidence>